<accession>A0A6N7EPN3</accession>
<dbReference type="InterPro" id="IPR004360">
    <property type="entry name" value="Glyas_Fos-R_dOase_dom"/>
</dbReference>
<evidence type="ECO:0000313" key="3">
    <source>
        <dbReference type="Proteomes" id="UP000437709"/>
    </source>
</evidence>
<keyword evidence="3" id="KW-1185">Reference proteome</keyword>
<dbReference type="CDD" id="cd07247">
    <property type="entry name" value="SgaA_N_like"/>
    <property type="match status" value="1"/>
</dbReference>
<proteinExistence type="predicted"/>
<dbReference type="EMBL" id="WHPC01000153">
    <property type="protein sequence ID" value="MPV39078.1"/>
    <property type="molecule type" value="Genomic_DNA"/>
</dbReference>
<evidence type="ECO:0000313" key="2">
    <source>
        <dbReference type="EMBL" id="MPV39078.1"/>
    </source>
</evidence>
<dbReference type="Proteomes" id="UP000437709">
    <property type="component" value="Unassembled WGS sequence"/>
</dbReference>
<dbReference type="InterPro" id="IPR037523">
    <property type="entry name" value="VOC_core"/>
</dbReference>
<sequence>MSDEARTDVVAWFDIPVTDLDRATAFYGAILQAELTRYSAPGIEGALFPTTGLSGTLLKGEGFVPSHAGSVVYLDGGDDLSTVLDRVEAAGGTVLLPKREIGGGRGYFAYFQDTEGNRIGLHSAG</sequence>
<dbReference type="PROSITE" id="PS51819">
    <property type="entry name" value="VOC"/>
    <property type="match status" value="1"/>
</dbReference>
<gene>
    <name evidence="2" type="ORF">GB881_18910</name>
</gene>
<dbReference type="InterPro" id="IPR029068">
    <property type="entry name" value="Glyas_Bleomycin-R_OHBP_Dase"/>
</dbReference>
<dbReference type="OrthoDB" id="9793039at2"/>
<evidence type="ECO:0000259" key="1">
    <source>
        <dbReference type="PROSITE" id="PS51819"/>
    </source>
</evidence>
<dbReference type="InterPro" id="IPR052164">
    <property type="entry name" value="Anthracycline_SecMetBiosynth"/>
</dbReference>
<dbReference type="SUPFAM" id="SSF54593">
    <property type="entry name" value="Glyoxalase/Bleomycin resistance protein/Dihydroxybiphenyl dioxygenase"/>
    <property type="match status" value="1"/>
</dbReference>
<dbReference type="RefSeq" id="WP_152196500.1">
    <property type="nucleotide sequence ID" value="NZ_VUKD01000006.1"/>
</dbReference>
<dbReference type="PANTHER" id="PTHR33993:SF2">
    <property type="entry name" value="VOC DOMAIN-CONTAINING PROTEIN"/>
    <property type="match status" value="1"/>
</dbReference>
<comment type="caution">
    <text evidence="2">The sequence shown here is derived from an EMBL/GenBank/DDBJ whole genome shotgun (WGS) entry which is preliminary data.</text>
</comment>
<dbReference type="Gene3D" id="3.10.180.10">
    <property type="entry name" value="2,3-Dihydroxybiphenyl 1,2-Dioxygenase, domain 1"/>
    <property type="match status" value="1"/>
</dbReference>
<feature type="domain" description="VOC" evidence="1">
    <location>
        <begin position="9"/>
        <end position="124"/>
    </location>
</feature>
<dbReference type="PANTHER" id="PTHR33993">
    <property type="entry name" value="GLYOXALASE-RELATED"/>
    <property type="match status" value="1"/>
</dbReference>
<organism evidence="2 3">
    <name type="scientific">Georgenia subflava</name>
    <dbReference type="NCBI Taxonomy" id="1622177"/>
    <lineage>
        <taxon>Bacteria</taxon>
        <taxon>Bacillati</taxon>
        <taxon>Actinomycetota</taxon>
        <taxon>Actinomycetes</taxon>
        <taxon>Micrococcales</taxon>
        <taxon>Bogoriellaceae</taxon>
        <taxon>Georgenia</taxon>
    </lineage>
</organism>
<name>A0A6N7EPN3_9MICO</name>
<dbReference type="AlphaFoldDB" id="A0A6N7EPN3"/>
<reference evidence="2 3" key="1">
    <citation type="submission" date="2019-10" db="EMBL/GenBank/DDBJ databases">
        <title>Georgenia wutianyii sp. nov. and Georgenia yuyongxinii sp. nov. isolated from plateau pika (Ochotona curzoniae) in the Qinghai-Tibet plateau of China.</title>
        <authorList>
            <person name="Tian Z."/>
        </authorList>
    </citation>
    <scope>NUCLEOTIDE SEQUENCE [LARGE SCALE GENOMIC DNA]</scope>
    <source>
        <strain evidence="2 3">JCM 19765</strain>
    </source>
</reference>
<dbReference type="Pfam" id="PF00903">
    <property type="entry name" value="Glyoxalase"/>
    <property type="match status" value="1"/>
</dbReference>
<protein>
    <submittedName>
        <fullName evidence="2">VOC family protein</fullName>
    </submittedName>
</protein>